<dbReference type="GeneID" id="93528380"/>
<name>A0A9Q6Z3V9_MYROD</name>
<proteinExistence type="predicted"/>
<dbReference type="Proteomes" id="UP000596202">
    <property type="component" value="Chromosome"/>
</dbReference>
<organism evidence="1 2">
    <name type="scientific">Myroides odoratus</name>
    <name type="common">Flavobacterium odoratum</name>
    <dbReference type="NCBI Taxonomy" id="256"/>
    <lineage>
        <taxon>Bacteria</taxon>
        <taxon>Pseudomonadati</taxon>
        <taxon>Bacteroidota</taxon>
        <taxon>Flavobacteriia</taxon>
        <taxon>Flavobacteriales</taxon>
        <taxon>Flavobacteriaceae</taxon>
        <taxon>Myroides</taxon>
    </lineage>
</organism>
<accession>A0A9Q6Z3V9</accession>
<dbReference type="AlphaFoldDB" id="A0A9Q6Z3V9"/>
<sequence length="84" mass="9458">MKDKYNPNIGNGPAGSFQRDFLEANLKGTKVKGKTVEKVSNKYVYTECGDKIPTKGLRVRFKVKPETKSMIRPCTQGDTEADRF</sequence>
<evidence type="ECO:0000313" key="1">
    <source>
        <dbReference type="EMBL" id="QQT98930.1"/>
    </source>
</evidence>
<reference evidence="1 2" key="1">
    <citation type="submission" date="2021-01" db="EMBL/GenBank/DDBJ databases">
        <title>FDA dAtabase for Regulatory Grade micrObial Sequences (FDA-ARGOS): Supporting development and validation of Infectious Disease Dx tests.</title>
        <authorList>
            <person name="Sproer C."/>
            <person name="Gronow S."/>
            <person name="Severitt S."/>
            <person name="Schroder I."/>
            <person name="Tallon L."/>
            <person name="Sadzewicz L."/>
            <person name="Zhao X."/>
            <person name="Boylan J."/>
            <person name="Ott S."/>
            <person name="Bowen H."/>
            <person name="Vavikolanu K."/>
            <person name="Mehta A."/>
            <person name="Aluvathingal J."/>
            <person name="Nadendla S."/>
            <person name="Lowell S."/>
            <person name="Myers T."/>
            <person name="Yan Y."/>
            <person name="Sichtig H."/>
        </authorList>
    </citation>
    <scope>NUCLEOTIDE SEQUENCE [LARGE SCALE GENOMIC DNA]</scope>
    <source>
        <strain evidence="1 2">FDAARGOS_1131</strain>
    </source>
</reference>
<dbReference type="RefSeq" id="WP_002986307.1">
    <property type="nucleotide sequence ID" value="NZ_CP068108.1"/>
</dbReference>
<evidence type="ECO:0000313" key="2">
    <source>
        <dbReference type="Proteomes" id="UP000596202"/>
    </source>
</evidence>
<dbReference type="OrthoDB" id="9905618at2"/>
<protein>
    <submittedName>
        <fullName evidence="1">Uncharacterized protein</fullName>
    </submittedName>
</protein>
<gene>
    <name evidence="1" type="ORF">I6I88_11970</name>
</gene>
<dbReference type="EMBL" id="CP068108">
    <property type="protein sequence ID" value="QQT98930.1"/>
    <property type="molecule type" value="Genomic_DNA"/>
</dbReference>